<reference evidence="1" key="1">
    <citation type="journal article" date="2014" name="Front. Microbiol.">
        <title>High frequency of phylogenetically diverse reductive dehalogenase-homologous genes in deep subseafloor sedimentary metagenomes.</title>
        <authorList>
            <person name="Kawai M."/>
            <person name="Futagami T."/>
            <person name="Toyoda A."/>
            <person name="Takaki Y."/>
            <person name="Nishi S."/>
            <person name="Hori S."/>
            <person name="Arai W."/>
            <person name="Tsubouchi T."/>
            <person name="Morono Y."/>
            <person name="Uchiyama I."/>
            <person name="Ito T."/>
            <person name="Fujiyama A."/>
            <person name="Inagaki F."/>
            <person name="Takami H."/>
        </authorList>
    </citation>
    <scope>NUCLEOTIDE SEQUENCE</scope>
    <source>
        <strain evidence="1">Expedition CK06-06</strain>
    </source>
</reference>
<organism evidence="1">
    <name type="scientific">marine sediment metagenome</name>
    <dbReference type="NCBI Taxonomy" id="412755"/>
    <lineage>
        <taxon>unclassified sequences</taxon>
        <taxon>metagenomes</taxon>
        <taxon>ecological metagenomes</taxon>
    </lineage>
</organism>
<gene>
    <name evidence="1" type="ORF">S03H2_08558</name>
</gene>
<dbReference type="SUPFAM" id="SSF81301">
    <property type="entry name" value="Nucleotidyltransferase"/>
    <property type="match status" value="1"/>
</dbReference>
<accession>X1DDD4</accession>
<name>X1DDD4_9ZZZZ</name>
<dbReference type="AlphaFoldDB" id="X1DDD4"/>
<dbReference type="Gene3D" id="3.30.460.40">
    <property type="match status" value="1"/>
</dbReference>
<feature type="non-terminal residue" evidence="1">
    <location>
        <position position="110"/>
    </location>
</feature>
<evidence type="ECO:0000313" key="1">
    <source>
        <dbReference type="EMBL" id="GAH18811.1"/>
    </source>
</evidence>
<sequence length="110" mass="12510">MLNRLQDVFKFFQQHKVRYMVIGGVASVLYGVPRATFDLDILIEATTENAQRLLAALVEAGFGTATMTNAKDIVEHEITVFNDRVRIDVQTCTPGVSFQDAWRRRKTLTY</sequence>
<protein>
    <submittedName>
        <fullName evidence="1">Uncharacterized protein</fullName>
    </submittedName>
</protein>
<comment type="caution">
    <text evidence="1">The sequence shown here is derived from an EMBL/GenBank/DDBJ whole genome shotgun (WGS) entry which is preliminary data.</text>
</comment>
<proteinExistence type="predicted"/>
<dbReference type="EMBL" id="BARU01004180">
    <property type="protein sequence ID" value="GAH18811.1"/>
    <property type="molecule type" value="Genomic_DNA"/>
</dbReference>
<dbReference type="InterPro" id="IPR043519">
    <property type="entry name" value="NT_sf"/>
</dbReference>
<dbReference type="Pfam" id="PF10706">
    <property type="entry name" value="Aminoglyc_resit"/>
    <property type="match status" value="1"/>
</dbReference>
<dbReference type="InterPro" id="IPR019646">
    <property type="entry name" value="Aminoglyc_AdlTrfase"/>
</dbReference>